<evidence type="ECO:0000256" key="1">
    <source>
        <dbReference type="PROSITE-ProRule" id="PRU00703"/>
    </source>
</evidence>
<keyword evidence="4" id="KW-1185">Reference proteome</keyword>
<dbReference type="Gene3D" id="3.10.580.10">
    <property type="entry name" value="CBS-domain"/>
    <property type="match status" value="1"/>
</dbReference>
<gene>
    <name evidence="3" type="ORF">GH754_09295</name>
</gene>
<evidence type="ECO:0000313" key="4">
    <source>
        <dbReference type="Proteomes" id="UP000480185"/>
    </source>
</evidence>
<feature type="domain" description="CBS" evidence="2">
    <location>
        <begin position="105"/>
        <end position="161"/>
    </location>
</feature>
<dbReference type="AlphaFoldDB" id="A0A6G1X6C8"/>
<reference evidence="3 4" key="1">
    <citation type="submission" date="2019-11" db="EMBL/GenBank/DDBJ databases">
        <authorList>
            <person name="Li J."/>
        </authorList>
    </citation>
    <scope>NUCLEOTIDE SEQUENCE [LARGE SCALE GENOMIC DNA]</scope>
    <source>
        <strain evidence="3 4">J4</strain>
    </source>
</reference>
<dbReference type="EMBL" id="WJNH01000005">
    <property type="protein sequence ID" value="MRG86524.1"/>
    <property type="molecule type" value="Genomic_DNA"/>
</dbReference>
<sequence>MPNKNLDHVERFEIAFNQIHSLLKEFSKNIKTDRFVDLLQENRGKYGVLNANYYKLKQYAKLRNAIVHERIDDQYYIAEPHLDVVEDIEQISKILQNPPKAISIASQPVVFFRQDSSLLKILETIEEHGYSQFPIYEGDHFKGLLTEGGIAKWFSKHIRDMSVSLKGVTANDILEDEKLRNVACLSNDQTIYDVEEAFQNHYEKQQKLEAVLITEDGNQDSAPKGIISSWDLVKIEHSSISLLSNS</sequence>
<dbReference type="Proteomes" id="UP000480185">
    <property type="component" value="Unassembled WGS sequence"/>
</dbReference>
<comment type="caution">
    <text evidence="3">The sequence shown here is derived from an EMBL/GenBank/DDBJ whole genome shotgun (WGS) entry which is preliminary data.</text>
</comment>
<dbReference type="InterPro" id="IPR046342">
    <property type="entry name" value="CBS_dom_sf"/>
</dbReference>
<dbReference type="RefSeq" id="WP_153728436.1">
    <property type="nucleotide sequence ID" value="NZ_WJNH01000005.1"/>
</dbReference>
<dbReference type="Pfam" id="PF00571">
    <property type="entry name" value="CBS"/>
    <property type="match status" value="1"/>
</dbReference>
<feature type="domain" description="CBS" evidence="2">
    <location>
        <begin position="178"/>
        <end position="242"/>
    </location>
</feature>
<organism evidence="3 4">
    <name type="scientific">Salinibacillus xinjiangensis</name>
    <dbReference type="NCBI Taxonomy" id="1229268"/>
    <lineage>
        <taxon>Bacteria</taxon>
        <taxon>Bacillati</taxon>
        <taxon>Bacillota</taxon>
        <taxon>Bacilli</taxon>
        <taxon>Bacillales</taxon>
        <taxon>Bacillaceae</taxon>
        <taxon>Salinibacillus</taxon>
    </lineage>
</organism>
<evidence type="ECO:0000259" key="2">
    <source>
        <dbReference type="PROSITE" id="PS51371"/>
    </source>
</evidence>
<dbReference type="SUPFAM" id="SSF54631">
    <property type="entry name" value="CBS-domain pair"/>
    <property type="match status" value="1"/>
</dbReference>
<dbReference type="PROSITE" id="PS51371">
    <property type="entry name" value="CBS"/>
    <property type="match status" value="2"/>
</dbReference>
<proteinExistence type="predicted"/>
<protein>
    <submittedName>
        <fullName evidence="3">CBS domain-containing protein</fullName>
    </submittedName>
</protein>
<dbReference type="OrthoDB" id="49104at2"/>
<keyword evidence="1" id="KW-0129">CBS domain</keyword>
<dbReference type="CDD" id="cd02205">
    <property type="entry name" value="CBS_pair_SF"/>
    <property type="match status" value="1"/>
</dbReference>
<accession>A0A6G1X6C8</accession>
<dbReference type="InterPro" id="IPR000644">
    <property type="entry name" value="CBS_dom"/>
</dbReference>
<name>A0A6G1X6C8_9BACI</name>
<evidence type="ECO:0000313" key="3">
    <source>
        <dbReference type="EMBL" id="MRG86524.1"/>
    </source>
</evidence>